<evidence type="ECO:0000313" key="4">
    <source>
        <dbReference type="Proteomes" id="UP000824261"/>
    </source>
</evidence>
<dbReference type="CDD" id="cd00293">
    <property type="entry name" value="USP-like"/>
    <property type="match status" value="1"/>
</dbReference>
<comment type="similarity">
    <text evidence="1">Belongs to the universal stress protein A family.</text>
</comment>
<dbReference type="EMBL" id="DVGB01000045">
    <property type="protein sequence ID" value="HIR01367.1"/>
    <property type="molecule type" value="Genomic_DNA"/>
</dbReference>
<reference evidence="3" key="2">
    <citation type="journal article" date="2021" name="PeerJ">
        <title>Extensive microbial diversity within the chicken gut microbiome revealed by metagenomics and culture.</title>
        <authorList>
            <person name="Gilroy R."/>
            <person name="Ravi A."/>
            <person name="Getino M."/>
            <person name="Pursley I."/>
            <person name="Horton D.L."/>
            <person name="Alikhan N.F."/>
            <person name="Baker D."/>
            <person name="Gharbi K."/>
            <person name="Hall N."/>
            <person name="Watson M."/>
            <person name="Adriaenssens E.M."/>
            <person name="Foster-Nyarko E."/>
            <person name="Jarju S."/>
            <person name="Secka A."/>
            <person name="Antonio M."/>
            <person name="Oren A."/>
            <person name="Chaudhuri R.R."/>
            <person name="La Ragione R."/>
            <person name="Hildebrand F."/>
            <person name="Pallen M.J."/>
        </authorList>
    </citation>
    <scope>NUCLEOTIDE SEQUENCE</scope>
    <source>
        <strain evidence="3">ChiGjej1B1-2707</strain>
    </source>
</reference>
<dbReference type="Proteomes" id="UP000824261">
    <property type="component" value="Unassembled WGS sequence"/>
</dbReference>
<proteinExistence type="inferred from homology"/>
<feature type="domain" description="UspA" evidence="2">
    <location>
        <begin position="3"/>
        <end position="138"/>
    </location>
</feature>
<evidence type="ECO:0000256" key="1">
    <source>
        <dbReference type="ARBA" id="ARBA00008791"/>
    </source>
</evidence>
<comment type="caution">
    <text evidence="3">The sequence shown here is derived from an EMBL/GenBank/DDBJ whole genome shotgun (WGS) entry which is preliminary data.</text>
</comment>
<dbReference type="PANTHER" id="PTHR46268:SF6">
    <property type="entry name" value="UNIVERSAL STRESS PROTEIN UP12"/>
    <property type="match status" value="1"/>
</dbReference>
<accession>A0A9D1D4B3</accession>
<gene>
    <name evidence="3" type="ORF">IAA69_03800</name>
</gene>
<protein>
    <submittedName>
        <fullName evidence="3">Universal stress protein</fullName>
    </submittedName>
</protein>
<dbReference type="Gene3D" id="3.40.50.620">
    <property type="entry name" value="HUPs"/>
    <property type="match status" value="1"/>
</dbReference>
<dbReference type="AlphaFoldDB" id="A0A9D1D4B3"/>
<dbReference type="PRINTS" id="PR01438">
    <property type="entry name" value="UNVRSLSTRESS"/>
</dbReference>
<dbReference type="Pfam" id="PF00582">
    <property type="entry name" value="Usp"/>
    <property type="match status" value="1"/>
</dbReference>
<dbReference type="InterPro" id="IPR014729">
    <property type="entry name" value="Rossmann-like_a/b/a_fold"/>
</dbReference>
<dbReference type="InterPro" id="IPR006016">
    <property type="entry name" value="UspA"/>
</dbReference>
<dbReference type="InterPro" id="IPR006015">
    <property type="entry name" value="Universal_stress_UspA"/>
</dbReference>
<dbReference type="SUPFAM" id="SSF52402">
    <property type="entry name" value="Adenine nucleotide alpha hydrolases-like"/>
    <property type="match status" value="1"/>
</dbReference>
<sequence length="138" mass="14912">MWYSKILVAYDGSKPADRAIEIACDMARENPGAHLVFAHVLKLVDSTFGETGMNQILFEQARDVQEHLEKAARPFGERAQVKMLKGTSPATLLVNCCKDEACDVVVMGSRGMGGVKGYLGSVSRSVVQEAEAPVVIAK</sequence>
<organism evidence="3 4">
    <name type="scientific">Candidatus Aveggerthella stercoripullorum</name>
    <dbReference type="NCBI Taxonomy" id="2840688"/>
    <lineage>
        <taxon>Bacteria</taxon>
        <taxon>Bacillati</taxon>
        <taxon>Actinomycetota</taxon>
        <taxon>Coriobacteriia</taxon>
        <taxon>Eggerthellales</taxon>
        <taxon>Eggerthellaceae</taxon>
        <taxon>Eggerthellaceae incertae sedis</taxon>
        <taxon>Candidatus Aveggerthella</taxon>
    </lineage>
</organism>
<name>A0A9D1D4B3_9ACTN</name>
<dbReference type="PANTHER" id="PTHR46268">
    <property type="entry name" value="STRESS RESPONSE PROTEIN NHAX"/>
    <property type="match status" value="1"/>
</dbReference>
<evidence type="ECO:0000259" key="2">
    <source>
        <dbReference type="Pfam" id="PF00582"/>
    </source>
</evidence>
<reference evidence="3" key="1">
    <citation type="submission" date="2020-10" db="EMBL/GenBank/DDBJ databases">
        <authorList>
            <person name="Gilroy R."/>
        </authorList>
    </citation>
    <scope>NUCLEOTIDE SEQUENCE</scope>
    <source>
        <strain evidence="3">ChiGjej1B1-2707</strain>
    </source>
</reference>
<evidence type="ECO:0000313" key="3">
    <source>
        <dbReference type="EMBL" id="HIR01367.1"/>
    </source>
</evidence>